<organism evidence="5 6">
    <name type="scientific">Sporolactobacillus spathodeae</name>
    <dbReference type="NCBI Taxonomy" id="1465502"/>
    <lineage>
        <taxon>Bacteria</taxon>
        <taxon>Bacillati</taxon>
        <taxon>Bacillota</taxon>
        <taxon>Bacilli</taxon>
        <taxon>Bacillales</taxon>
        <taxon>Sporolactobacillaceae</taxon>
        <taxon>Sporolactobacillus</taxon>
    </lineage>
</organism>
<feature type="domain" description="DUF3298" evidence="3">
    <location>
        <begin position="157"/>
        <end position="232"/>
    </location>
</feature>
<feature type="compositionally biased region" description="Polar residues" evidence="1">
    <location>
        <begin position="257"/>
        <end position="268"/>
    </location>
</feature>
<evidence type="ECO:0000256" key="1">
    <source>
        <dbReference type="SAM" id="MobiDB-lite"/>
    </source>
</evidence>
<dbReference type="RefSeq" id="WP_205006983.1">
    <property type="nucleotide sequence ID" value="NZ_CBCRXA010000011.1"/>
</dbReference>
<evidence type="ECO:0000313" key="6">
    <source>
        <dbReference type="Proteomes" id="UP000823201"/>
    </source>
</evidence>
<gene>
    <name evidence="5" type="ORF">JOC27_001875</name>
</gene>
<sequence>MQHAGNRLSKLAVSLLMVLSVFFTSTAALAQHPTEHSCTMPAKIKIVKLADHIFYPVITGGVEQPKIQGQINQTFLDHARKVQELDKKYKKQYERDRFISAAGPYYAQTQPTIRYNQRCRLSVSFVDESYTGGAHGMHLETVYNYNLHSGKRLSLSNIIKNKKERDKVNSYLKKQMTQLKQQGRYDFFLDSFKGVDVKNGQFYFYDEGIVIVFQEYEVAPYSNGIIHLKVPFREFKTPHAHHHHAGCHEPGSGGCGSSTVPQHSQPRE</sequence>
<evidence type="ECO:0000256" key="2">
    <source>
        <dbReference type="SAM" id="SignalP"/>
    </source>
</evidence>
<evidence type="ECO:0000259" key="4">
    <source>
        <dbReference type="Pfam" id="PF13739"/>
    </source>
</evidence>
<dbReference type="Pfam" id="PF13739">
    <property type="entry name" value="PdaC"/>
    <property type="match status" value="1"/>
</dbReference>
<feature type="signal peptide" evidence="2">
    <location>
        <begin position="1"/>
        <end position="30"/>
    </location>
</feature>
<dbReference type="Gene3D" id="3.90.640.20">
    <property type="entry name" value="Heat-shock cognate protein, ATPase"/>
    <property type="match status" value="1"/>
</dbReference>
<proteinExistence type="predicted"/>
<dbReference type="InterPro" id="IPR037126">
    <property type="entry name" value="PdaC/RsiV-like_sf"/>
</dbReference>
<dbReference type="Proteomes" id="UP000823201">
    <property type="component" value="Unassembled WGS sequence"/>
</dbReference>
<reference evidence="5 6" key="1">
    <citation type="submission" date="2021-01" db="EMBL/GenBank/DDBJ databases">
        <title>Genomic Encyclopedia of Type Strains, Phase IV (KMG-IV): sequencing the most valuable type-strain genomes for metagenomic binning, comparative biology and taxonomic classification.</title>
        <authorList>
            <person name="Goeker M."/>
        </authorList>
    </citation>
    <scope>NUCLEOTIDE SEQUENCE [LARGE SCALE GENOMIC DNA]</scope>
    <source>
        <strain evidence="5 6">DSM 100968</strain>
    </source>
</reference>
<evidence type="ECO:0008006" key="7">
    <source>
        <dbReference type="Google" id="ProtNLM"/>
    </source>
</evidence>
<evidence type="ECO:0000313" key="5">
    <source>
        <dbReference type="EMBL" id="MBM7658422.1"/>
    </source>
</evidence>
<feature type="chain" id="PRO_5046463882" description="DUF3298/DUF4163 domain-containing protein" evidence="2">
    <location>
        <begin position="31"/>
        <end position="268"/>
    </location>
</feature>
<evidence type="ECO:0000259" key="3">
    <source>
        <dbReference type="Pfam" id="PF11738"/>
    </source>
</evidence>
<name>A0ABS2QBT3_9BACL</name>
<keyword evidence="6" id="KW-1185">Reference proteome</keyword>
<comment type="caution">
    <text evidence="5">The sequence shown here is derived from an EMBL/GenBank/DDBJ whole genome shotgun (WGS) entry which is preliminary data.</text>
</comment>
<keyword evidence="2" id="KW-0732">Signal</keyword>
<protein>
    <recommendedName>
        <fullName evidence="7">DUF3298/DUF4163 domain-containing protein</fullName>
    </recommendedName>
</protein>
<dbReference type="InterPro" id="IPR021729">
    <property type="entry name" value="DUF3298"/>
</dbReference>
<dbReference type="Gene3D" id="3.30.565.40">
    <property type="entry name" value="Fervidobacterium nodosum Rt17-B1 like"/>
    <property type="match status" value="1"/>
</dbReference>
<feature type="domain" description="Deacetylase PdaC" evidence="4">
    <location>
        <begin position="53"/>
        <end position="138"/>
    </location>
</feature>
<dbReference type="InterPro" id="IPR025303">
    <property type="entry name" value="PdaC"/>
</dbReference>
<accession>A0ABS2QBT3</accession>
<dbReference type="EMBL" id="JAFBEV010000016">
    <property type="protein sequence ID" value="MBM7658422.1"/>
    <property type="molecule type" value="Genomic_DNA"/>
</dbReference>
<dbReference type="Pfam" id="PF11738">
    <property type="entry name" value="DUF3298"/>
    <property type="match status" value="1"/>
</dbReference>
<feature type="region of interest" description="Disordered" evidence="1">
    <location>
        <begin position="241"/>
        <end position="268"/>
    </location>
</feature>